<evidence type="ECO:0000256" key="1">
    <source>
        <dbReference type="SAM" id="Coils"/>
    </source>
</evidence>
<evidence type="ECO:0000256" key="2">
    <source>
        <dbReference type="SAM" id="MobiDB-lite"/>
    </source>
</evidence>
<reference evidence="5" key="2">
    <citation type="submission" date="2013-10" db="EMBL/GenBank/DDBJ databases">
        <authorList>
            <person name="Aslett M."/>
        </authorList>
    </citation>
    <scope>NUCLEOTIDE SEQUENCE [LARGE SCALE GENOMIC DNA]</scope>
    <source>
        <strain evidence="5">Houghton</strain>
    </source>
</reference>
<sequence length="388" mass="42752">MSGEQRVRVRALLLFAALAAASPAYAAATSPPSPPYPVPREFDVGGRHPRDPRSYGGGGGVGQASGYGVSRTPPIGAWGEREGLDEGLHAVQAEMEGGGVGEGEKEGDMTDRMGASSVSSSRRRGLSSSKERLQEYVERGWGGAPQQPRKAGNNRWGEVGPQRGDTAGGEAWGKALKSAGKSIRNLSKHVYQRSEDYWREPKRRRAIVYFAAVAAMTLVLAYGEHCTRVRSAEGHQLREREEFMKEIEREMVLEGESIKKSLAEARALKTAQDITAKELAEEEESIRIRRDNLRKRAAALQEEQLLLSVRKAKTQLASQPDWDDVAGGESREAVLNRLREIREEANRQYWLDDKARKEAGEALTAMALLETQTPRRKRMDTENGGLTG</sequence>
<feature type="region of interest" description="Disordered" evidence="2">
    <location>
        <begin position="96"/>
        <end position="169"/>
    </location>
</feature>
<keyword evidence="6" id="KW-1185">Reference proteome</keyword>
<dbReference type="VEuPathDB" id="ToxoDB:EPH_0030590"/>
<keyword evidence="3" id="KW-1133">Transmembrane helix</keyword>
<feature type="compositionally biased region" description="Gly residues" evidence="2">
    <location>
        <begin position="55"/>
        <end position="65"/>
    </location>
</feature>
<name>U6G199_9EIME</name>
<evidence type="ECO:0000313" key="5">
    <source>
        <dbReference type="EMBL" id="CDI74041.1"/>
    </source>
</evidence>
<feature type="signal peptide" evidence="4">
    <location>
        <begin position="1"/>
        <end position="26"/>
    </location>
</feature>
<feature type="compositionally biased region" description="Basic and acidic residues" evidence="2">
    <location>
        <begin position="102"/>
        <end position="111"/>
    </location>
</feature>
<keyword evidence="3" id="KW-0472">Membrane</keyword>
<evidence type="ECO:0000256" key="4">
    <source>
        <dbReference type="SAM" id="SignalP"/>
    </source>
</evidence>
<feature type="compositionally biased region" description="Basic and acidic residues" evidence="2">
    <location>
        <begin position="129"/>
        <end position="138"/>
    </location>
</feature>
<evidence type="ECO:0000256" key="3">
    <source>
        <dbReference type="SAM" id="Phobius"/>
    </source>
</evidence>
<proteinExistence type="predicted"/>
<dbReference type="OrthoDB" id="348077at2759"/>
<keyword evidence="3" id="KW-0812">Transmembrane</keyword>
<dbReference type="EMBL" id="HG689507">
    <property type="protein sequence ID" value="CDI74041.1"/>
    <property type="molecule type" value="Genomic_DNA"/>
</dbReference>
<protein>
    <submittedName>
        <fullName evidence="5">Uncharacterized protein</fullName>
    </submittedName>
</protein>
<organism evidence="5 6">
    <name type="scientific">Eimeria praecox</name>
    <dbReference type="NCBI Taxonomy" id="51316"/>
    <lineage>
        <taxon>Eukaryota</taxon>
        <taxon>Sar</taxon>
        <taxon>Alveolata</taxon>
        <taxon>Apicomplexa</taxon>
        <taxon>Conoidasida</taxon>
        <taxon>Coccidia</taxon>
        <taxon>Eucoccidiorida</taxon>
        <taxon>Eimeriorina</taxon>
        <taxon>Eimeriidae</taxon>
        <taxon>Eimeria</taxon>
    </lineage>
</organism>
<feature type="region of interest" description="Disordered" evidence="2">
    <location>
        <begin position="24"/>
        <end position="81"/>
    </location>
</feature>
<keyword evidence="1" id="KW-0175">Coiled coil</keyword>
<dbReference type="Proteomes" id="UP000018201">
    <property type="component" value="Unassembled WGS sequence"/>
</dbReference>
<feature type="chain" id="PRO_5004670635" evidence="4">
    <location>
        <begin position="27"/>
        <end position="388"/>
    </location>
</feature>
<keyword evidence="4" id="KW-0732">Signal</keyword>
<feature type="compositionally biased region" description="Basic and acidic residues" evidence="2">
    <location>
        <begin position="40"/>
        <end position="53"/>
    </location>
</feature>
<gene>
    <name evidence="5" type="ORF">EPH_0030590</name>
</gene>
<feature type="coiled-coil region" evidence="1">
    <location>
        <begin position="276"/>
        <end position="303"/>
    </location>
</feature>
<evidence type="ECO:0000313" key="6">
    <source>
        <dbReference type="Proteomes" id="UP000018201"/>
    </source>
</evidence>
<accession>U6G199</accession>
<reference evidence="5" key="1">
    <citation type="submission" date="2013-10" db="EMBL/GenBank/DDBJ databases">
        <title>Genomic analysis of the causative agents of coccidiosis in chickens.</title>
        <authorList>
            <person name="Reid A.J."/>
            <person name="Blake D."/>
            <person name="Billington K."/>
            <person name="Browne H."/>
            <person name="Dunn M."/>
            <person name="Hung S."/>
            <person name="Kawahara F."/>
            <person name="Miranda-Saavedra D."/>
            <person name="Mourier T."/>
            <person name="Nagra H."/>
            <person name="Otto T.D."/>
            <person name="Rawlings N."/>
            <person name="Sanchez A."/>
            <person name="Sanders M."/>
            <person name="Subramaniam C."/>
            <person name="Tay Y."/>
            <person name="Dear P."/>
            <person name="Doerig C."/>
            <person name="Gruber A."/>
            <person name="Parkinson J."/>
            <person name="Shirley M."/>
            <person name="Wan K.L."/>
            <person name="Berriman M."/>
            <person name="Tomley F."/>
            <person name="Pain A."/>
        </authorList>
    </citation>
    <scope>NUCLEOTIDE SEQUENCE [LARGE SCALE GENOMIC DNA]</scope>
    <source>
        <strain evidence="5">Houghton</strain>
    </source>
</reference>
<feature type="transmembrane region" description="Helical" evidence="3">
    <location>
        <begin position="206"/>
        <end position="223"/>
    </location>
</feature>
<dbReference type="AlphaFoldDB" id="U6G199"/>